<reference evidence="3 4" key="1">
    <citation type="submission" date="2016-09" db="EMBL/GenBank/DDBJ databases">
        <title>Chromobacterium muskegensis sp. nov., an insecticidal bacterium isolated from Sphagnum bogs.</title>
        <authorList>
            <person name="Sparks M.E."/>
            <person name="Blackburn M.B."/>
            <person name="Gundersen-Rindal D.E."/>
            <person name="Mitchell A."/>
            <person name="Farrar R."/>
            <person name="Kuhar D."/>
        </authorList>
    </citation>
    <scope>NUCLEOTIDE SEQUENCE [LARGE SCALE GENOMIC DNA]</scope>
    <source>
        <strain evidence="2 4">14B-1</strain>
        <strain evidence="1 3">37-2</strain>
    </source>
</reference>
<dbReference type="EMBL" id="MKCT01000093">
    <property type="protein sequence ID" value="OHX15534.1"/>
    <property type="molecule type" value="Genomic_DNA"/>
</dbReference>
<organism evidence="1 3">
    <name type="scientific">Chromobacterium sphagni</name>
    <dbReference type="NCBI Taxonomy" id="1903179"/>
    <lineage>
        <taxon>Bacteria</taxon>
        <taxon>Pseudomonadati</taxon>
        <taxon>Pseudomonadota</taxon>
        <taxon>Betaproteobacteria</taxon>
        <taxon>Neisseriales</taxon>
        <taxon>Chromobacteriaceae</taxon>
        <taxon>Chromobacterium</taxon>
    </lineage>
</organism>
<gene>
    <name evidence="2" type="ORF">BI344_22055</name>
    <name evidence="1" type="ORF">BI347_18780</name>
</gene>
<accession>A0A1S1WWN3</accession>
<dbReference type="Proteomes" id="UP000180088">
    <property type="component" value="Unassembled WGS sequence"/>
</dbReference>
<evidence type="ECO:0008006" key="5">
    <source>
        <dbReference type="Google" id="ProtNLM"/>
    </source>
</evidence>
<evidence type="ECO:0000313" key="2">
    <source>
        <dbReference type="EMBL" id="OHX15534.1"/>
    </source>
</evidence>
<dbReference type="STRING" id="1903179.BI347_18780"/>
<dbReference type="Proteomes" id="UP000180280">
    <property type="component" value="Unassembled WGS sequence"/>
</dbReference>
<evidence type="ECO:0000313" key="4">
    <source>
        <dbReference type="Proteomes" id="UP000180280"/>
    </source>
</evidence>
<protein>
    <recommendedName>
        <fullName evidence="5">N-acetyltransferase domain-containing protein</fullName>
    </recommendedName>
</protein>
<evidence type="ECO:0000313" key="3">
    <source>
        <dbReference type="Proteomes" id="UP000180088"/>
    </source>
</evidence>
<name>A0A1S1WWN3_9NEIS</name>
<dbReference type="EMBL" id="MKCS01000002">
    <property type="protein sequence ID" value="OHX11689.1"/>
    <property type="molecule type" value="Genomic_DNA"/>
</dbReference>
<keyword evidence="4" id="KW-1185">Reference proteome</keyword>
<evidence type="ECO:0000313" key="1">
    <source>
        <dbReference type="EMBL" id="OHX11689.1"/>
    </source>
</evidence>
<proteinExistence type="predicted"/>
<dbReference type="AlphaFoldDB" id="A0A1S1WWN3"/>
<sequence length="79" mass="8669">MAAIQQRAEGRKLISSTEDWCIASQRMFQQLGWQKIGALDNLNKDGSSEFFYAVDLLAASQPAAGNISASKPRQIRADP</sequence>
<comment type="caution">
    <text evidence="1">The sequence shown here is derived from an EMBL/GenBank/DDBJ whole genome shotgun (WGS) entry which is preliminary data.</text>
</comment>